<dbReference type="GeneID" id="9531679"/>
<dbReference type="AlphaFoldDB" id="C9SYU2"/>
<dbReference type="GO" id="GO:0005874">
    <property type="term" value="C:microtubule"/>
    <property type="evidence" value="ECO:0007669"/>
    <property type="project" value="TreeGrafter"/>
</dbReference>
<dbReference type="STRING" id="526221.C9SYU2"/>
<protein>
    <recommendedName>
        <fullName evidence="2">Dynamin N-terminal domain-containing protein</fullName>
    </recommendedName>
</protein>
<dbReference type="RefSeq" id="XP_002999773.1">
    <property type="nucleotide sequence ID" value="XM_002999727.1"/>
</dbReference>
<keyword evidence="4" id="KW-1185">Reference proteome</keyword>
<dbReference type="GO" id="GO:0005737">
    <property type="term" value="C:cytoplasm"/>
    <property type="evidence" value="ECO:0007669"/>
    <property type="project" value="TreeGrafter"/>
</dbReference>
<evidence type="ECO:0000313" key="3">
    <source>
        <dbReference type="EMBL" id="EEY23957.1"/>
    </source>
</evidence>
<feature type="compositionally biased region" description="Polar residues" evidence="1">
    <location>
        <begin position="24"/>
        <end position="39"/>
    </location>
</feature>
<dbReference type="OrthoDB" id="5061070at2759"/>
<dbReference type="GO" id="GO:0005886">
    <property type="term" value="C:plasma membrane"/>
    <property type="evidence" value="ECO:0007669"/>
    <property type="project" value="TreeGrafter"/>
</dbReference>
<sequence length="401" mass="44563">MTTPTPHLRPKTGTWGPRSIHGTRISTTAHPTVCGTTTPLRRPRNPCSYLRTPKKRLSIVRRSGTQHSHRPTGHRRSVAQSFMRSDAPPPTVFQTRTSTVDGSEPVYLEVRNRGMPLDQSTPGLGESFLEGSFQNVGAKLKACNDTLGDVQQLGIEHIVSLPSLIMVGDQSAGKSMLMSSVAGLPLPRSDGVCTRCPIHIRASRNNEWSCRVSLQLDYDYCPPPFGQPITKDDVTAENPFPPWVRRQNREVKEFMTIYSRNKSEIETVLRWAQVAVLNYAQNSDLFIPGSGAIARTRELAVEAENTIAKFSPNTVALEIKGPDLPDLSFYDLPGIFRNSGYEEDEYLVQVVENLAVQHISENDALIIWAVPVNAGPGNVVYFVHHSQSWRAEAHLRRHDPG</sequence>
<evidence type="ECO:0000256" key="1">
    <source>
        <dbReference type="SAM" id="MobiDB-lite"/>
    </source>
</evidence>
<dbReference type="Proteomes" id="UP000008698">
    <property type="component" value="Unassembled WGS sequence"/>
</dbReference>
<dbReference type="eggNOG" id="KOG0446">
    <property type="taxonomic scope" value="Eukaryota"/>
</dbReference>
<proteinExistence type="predicted"/>
<gene>
    <name evidence="3" type="ORF">VDBG_10067</name>
</gene>
<dbReference type="EMBL" id="DS985231">
    <property type="protein sequence ID" value="EEY23957.1"/>
    <property type="molecule type" value="Genomic_DNA"/>
</dbReference>
<feature type="region of interest" description="Disordered" evidence="1">
    <location>
        <begin position="1"/>
        <end position="49"/>
    </location>
</feature>
<accession>C9SYU2</accession>
<dbReference type="InterPro" id="IPR022812">
    <property type="entry name" value="Dynamin"/>
</dbReference>
<dbReference type="Pfam" id="PF00350">
    <property type="entry name" value="Dynamin_N"/>
    <property type="match status" value="1"/>
</dbReference>
<dbReference type="PANTHER" id="PTHR11566">
    <property type="entry name" value="DYNAMIN"/>
    <property type="match status" value="1"/>
</dbReference>
<reference evidence="4" key="1">
    <citation type="journal article" date="2011" name="PLoS Pathog.">
        <title>Comparative genomics yields insights into niche adaptation of plant vascular wilt pathogens.</title>
        <authorList>
            <person name="Klosterman S.J."/>
            <person name="Subbarao K.V."/>
            <person name="Kang S."/>
            <person name="Veronese P."/>
            <person name="Gold S.E."/>
            <person name="Thomma B.P.H.J."/>
            <person name="Chen Z."/>
            <person name="Henrissat B."/>
            <person name="Lee Y.-H."/>
            <person name="Park J."/>
            <person name="Garcia-Pedrajas M.D."/>
            <person name="Barbara D.J."/>
            <person name="Anchieta A."/>
            <person name="de Jonge R."/>
            <person name="Santhanam P."/>
            <person name="Maruthachalam K."/>
            <person name="Atallah Z."/>
            <person name="Amyotte S.G."/>
            <person name="Paz Z."/>
            <person name="Inderbitzin P."/>
            <person name="Hayes R.J."/>
            <person name="Heiman D.I."/>
            <person name="Young S."/>
            <person name="Zeng Q."/>
            <person name="Engels R."/>
            <person name="Galagan J."/>
            <person name="Cuomo C.A."/>
            <person name="Dobinson K.F."/>
            <person name="Ma L.-J."/>
        </authorList>
    </citation>
    <scope>NUCLEOTIDE SEQUENCE [LARGE SCALE GENOMIC DNA]</scope>
    <source>
        <strain evidence="4">VaMs.102 / ATCC MYA-4576 / FGSC 10136</strain>
    </source>
</reference>
<name>C9SYU2_VERA1</name>
<dbReference type="InterPro" id="IPR027417">
    <property type="entry name" value="P-loop_NTPase"/>
</dbReference>
<organism evidence="4">
    <name type="scientific">Verticillium alfalfae (strain VaMs.102 / ATCC MYA-4576 / FGSC 10136)</name>
    <name type="common">Verticillium wilt of alfalfa</name>
    <name type="synonym">Verticillium albo-atrum</name>
    <dbReference type="NCBI Taxonomy" id="526221"/>
    <lineage>
        <taxon>Eukaryota</taxon>
        <taxon>Fungi</taxon>
        <taxon>Dikarya</taxon>
        <taxon>Ascomycota</taxon>
        <taxon>Pezizomycotina</taxon>
        <taxon>Sordariomycetes</taxon>
        <taxon>Hypocreomycetidae</taxon>
        <taxon>Glomerellales</taxon>
        <taxon>Plectosphaerellaceae</taxon>
        <taxon>Verticillium</taxon>
    </lineage>
</organism>
<dbReference type="GO" id="GO:0003924">
    <property type="term" value="F:GTPase activity"/>
    <property type="evidence" value="ECO:0007669"/>
    <property type="project" value="TreeGrafter"/>
</dbReference>
<dbReference type="PANTHER" id="PTHR11566:SF131">
    <property type="entry name" value="GTPASE, PUTATIVE (AFU_ORTHOLOGUE AFUA_6G07630)-RELATED"/>
    <property type="match status" value="1"/>
</dbReference>
<dbReference type="Gene3D" id="3.40.50.300">
    <property type="entry name" value="P-loop containing nucleotide triphosphate hydrolases"/>
    <property type="match status" value="1"/>
</dbReference>
<dbReference type="GO" id="GO:0008017">
    <property type="term" value="F:microtubule binding"/>
    <property type="evidence" value="ECO:0007669"/>
    <property type="project" value="TreeGrafter"/>
</dbReference>
<dbReference type="SUPFAM" id="SSF52540">
    <property type="entry name" value="P-loop containing nucleoside triphosphate hydrolases"/>
    <property type="match status" value="1"/>
</dbReference>
<dbReference type="PRINTS" id="PR00195">
    <property type="entry name" value="DYNAMIN"/>
</dbReference>
<dbReference type="HOGENOM" id="CLU_687357_0_0_1"/>
<feature type="domain" description="Dynamin N-terminal" evidence="2">
    <location>
        <begin position="165"/>
        <end position="373"/>
    </location>
</feature>
<dbReference type="InterPro" id="IPR045063">
    <property type="entry name" value="Dynamin_N"/>
</dbReference>
<evidence type="ECO:0000313" key="4">
    <source>
        <dbReference type="Proteomes" id="UP000008698"/>
    </source>
</evidence>
<dbReference type="GO" id="GO:0031623">
    <property type="term" value="P:receptor internalization"/>
    <property type="evidence" value="ECO:0007669"/>
    <property type="project" value="TreeGrafter"/>
</dbReference>
<dbReference type="KEGG" id="val:VDBG_10067"/>
<evidence type="ECO:0000259" key="2">
    <source>
        <dbReference type="Pfam" id="PF00350"/>
    </source>
</evidence>